<organism evidence="2 3">
    <name type="scientific">Triparma columacea</name>
    <dbReference type="NCBI Taxonomy" id="722753"/>
    <lineage>
        <taxon>Eukaryota</taxon>
        <taxon>Sar</taxon>
        <taxon>Stramenopiles</taxon>
        <taxon>Ochrophyta</taxon>
        <taxon>Bolidophyceae</taxon>
        <taxon>Parmales</taxon>
        <taxon>Triparmaceae</taxon>
        <taxon>Triparma</taxon>
    </lineage>
</organism>
<dbReference type="InterPro" id="IPR036388">
    <property type="entry name" value="WH-like_DNA-bd_sf"/>
</dbReference>
<dbReference type="EMBL" id="BRYA01000689">
    <property type="protein sequence ID" value="GMI29851.1"/>
    <property type="molecule type" value="Genomic_DNA"/>
</dbReference>
<evidence type="ECO:0000259" key="1">
    <source>
        <dbReference type="Pfam" id="PF17783"/>
    </source>
</evidence>
<proteinExistence type="predicted"/>
<accession>A0A9W7FZT9</accession>
<dbReference type="AlphaFoldDB" id="A0A9W7FZT9"/>
<dbReference type="Pfam" id="PF17783">
    <property type="entry name" value="WHD_CvfB"/>
    <property type="match status" value="1"/>
</dbReference>
<protein>
    <recommendedName>
        <fullName evidence="1">Conserved virulence factor B-like winged helix domain-containing protein</fullName>
    </recommendedName>
</protein>
<dbReference type="Proteomes" id="UP001165065">
    <property type="component" value="Unassembled WGS sequence"/>
</dbReference>
<dbReference type="OrthoDB" id="43714at2759"/>
<reference evidence="3" key="1">
    <citation type="journal article" date="2023" name="Commun. Biol.">
        <title>Genome analysis of Parmales, the sister group of diatoms, reveals the evolutionary specialization of diatoms from phago-mixotrophs to photoautotrophs.</title>
        <authorList>
            <person name="Ban H."/>
            <person name="Sato S."/>
            <person name="Yoshikawa S."/>
            <person name="Yamada K."/>
            <person name="Nakamura Y."/>
            <person name="Ichinomiya M."/>
            <person name="Sato N."/>
            <person name="Blanc-Mathieu R."/>
            <person name="Endo H."/>
            <person name="Kuwata A."/>
            <person name="Ogata H."/>
        </authorList>
    </citation>
    <scope>NUCLEOTIDE SEQUENCE [LARGE SCALE GENOMIC DNA]</scope>
</reference>
<evidence type="ECO:0000313" key="3">
    <source>
        <dbReference type="Proteomes" id="UP001165065"/>
    </source>
</evidence>
<dbReference type="PANTHER" id="PTHR37296:SF1">
    <property type="entry name" value="CONSERVED VIRULENCE FACTOR B"/>
    <property type="match status" value="1"/>
</dbReference>
<gene>
    <name evidence="2" type="ORF">TrCOL_g12889</name>
</gene>
<dbReference type="PANTHER" id="PTHR37296">
    <property type="entry name" value="CONSERVED VIRULENCE FACTOR B"/>
    <property type="match status" value="1"/>
</dbReference>
<evidence type="ECO:0000313" key="2">
    <source>
        <dbReference type="EMBL" id="GMI29851.1"/>
    </source>
</evidence>
<feature type="domain" description="Conserved virulence factor B-like winged helix" evidence="1">
    <location>
        <begin position="128"/>
        <end position="179"/>
    </location>
</feature>
<dbReference type="Gene3D" id="1.10.10.10">
    <property type="entry name" value="Winged helix-like DNA-binding domain superfamily/Winged helix DNA-binding domain"/>
    <property type="match status" value="1"/>
</dbReference>
<dbReference type="InterPro" id="IPR014464">
    <property type="entry name" value="CvfB_fam"/>
</dbReference>
<name>A0A9W7FZT9_9STRA</name>
<dbReference type="InterPro" id="IPR040764">
    <property type="entry name" value="CvfB_WH"/>
</dbReference>
<comment type="caution">
    <text evidence="2">The sequence shown here is derived from an EMBL/GenBank/DDBJ whole genome shotgun (WGS) entry which is preliminary data.</text>
</comment>
<sequence>MLLSRISTTGAFFRTIVTRSVGRSLTYRSSPLCANFRPGEKFIVEVDHFGPLGASVNILKDDSEDAEIIGSGLILQRDIHKFRESRDNVDVVVGELLDGFCQRDRREDGRVDISLFPVGINKLNSVRDMILAELDQCNGRLDIGEKSSPEVIEEVFGVGVSKSNFKKALGMLYSEQLIKRPGANEVELL</sequence>
<keyword evidence="3" id="KW-1185">Reference proteome</keyword>